<organism evidence="1 2">
    <name type="scientific">Acinetobacter baumannii</name>
    <dbReference type="NCBI Taxonomy" id="470"/>
    <lineage>
        <taxon>Bacteria</taxon>
        <taxon>Pseudomonadati</taxon>
        <taxon>Pseudomonadota</taxon>
        <taxon>Gammaproteobacteria</taxon>
        <taxon>Moraxellales</taxon>
        <taxon>Moraxellaceae</taxon>
        <taxon>Acinetobacter</taxon>
        <taxon>Acinetobacter calcoaceticus/baumannii complex</taxon>
    </lineage>
</organism>
<evidence type="ECO:0000313" key="2">
    <source>
        <dbReference type="Proteomes" id="UP000439424"/>
    </source>
</evidence>
<reference evidence="1 2" key="1">
    <citation type="submission" date="2019-11" db="EMBL/GenBank/DDBJ databases">
        <title>Multidrug-resistant Acinetobacter baumannii moving toward extensively drug-resistant over fifteen years in South of Brazil.</title>
        <authorList>
            <person name="Fedrigo N.H."/>
            <person name="Cerdeira L."/>
            <person name="Fuga B."/>
            <person name="Marini P.V.B."/>
            <person name="Shinohara D.R."/>
            <person name="Carrara-Marroni F.E."/>
            <person name="Lincopan N."/>
            <person name="Tognim M.C.B."/>
        </authorList>
    </citation>
    <scope>NUCLEOTIDE SEQUENCE [LARGE SCALE GENOMIC DNA]</scope>
    <source>
        <strain evidence="1 2">Ac576</strain>
    </source>
</reference>
<name>A0A506BXH5_ACIBA</name>
<gene>
    <name evidence="1" type="ORF">GNY86_15020</name>
</gene>
<dbReference type="AlphaFoldDB" id="A0A506BXH5"/>
<protein>
    <submittedName>
        <fullName evidence="1">Sel1 repeat family protein</fullName>
    </submittedName>
</protein>
<dbReference type="EMBL" id="WPIP01000130">
    <property type="protein sequence ID" value="MVM92840.1"/>
    <property type="molecule type" value="Genomic_DNA"/>
</dbReference>
<feature type="non-terminal residue" evidence="1">
    <location>
        <position position="59"/>
    </location>
</feature>
<sequence>MFFILRKKLQKIGIILVAINLLACGHQPDFKDITHLAESGDAGAQAKLGELYVEGQVVP</sequence>
<dbReference type="Proteomes" id="UP000439424">
    <property type="component" value="Unassembled WGS sequence"/>
</dbReference>
<comment type="caution">
    <text evidence="1">The sequence shown here is derived from an EMBL/GenBank/DDBJ whole genome shotgun (WGS) entry which is preliminary data.</text>
</comment>
<proteinExistence type="predicted"/>
<accession>A0A506BXH5</accession>
<evidence type="ECO:0000313" key="1">
    <source>
        <dbReference type="EMBL" id="MVM92840.1"/>
    </source>
</evidence>